<dbReference type="InterPro" id="IPR017911">
    <property type="entry name" value="MacB-like_ATP-bd"/>
</dbReference>
<evidence type="ECO:0000256" key="4">
    <source>
        <dbReference type="ARBA" id="ARBA00022840"/>
    </source>
</evidence>
<sequence>MSKAPALKLQGICKSFHQGHKALHVLKGIDLEVKQGELVALIGASGSGKSTLLQVAGLLDRPTSGTIAIAGAEVHDLKDEARSDIRRNRLGFVYQFHHLLPDFTALENVELALRISGVSSVDATAQAKAVLEEIGLAERLNHTPSELSGGEQQRVAIARAIVTNPSLLLADEPTGNLDEETAARVFKLLVSMVRDRGLAAVIATHDASLAAQMDRQLHLSAGVLHES</sequence>
<name>A0ABV8U8Y7_9PROT</name>
<evidence type="ECO:0000256" key="1">
    <source>
        <dbReference type="ARBA" id="ARBA00005417"/>
    </source>
</evidence>
<reference evidence="7" key="1">
    <citation type="journal article" date="2019" name="Int. J. Syst. Evol. Microbiol.">
        <title>The Global Catalogue of Microorganisms (GCM) 10K type strain sequencing project: providing services to taxonomists for standard genome sequencing and annotation.</title>
        <authorList>
            <consortium name="The Broad Institute Genomics Platform"/>
            <consortium name="The Broad Institute Genome Sequencing Center for Infectious Disease"/>
            <person name="Wu L."/>
            <person name="Ma J."/>
        </authorList>
    </citation>
    <scope>NUCLEOTIDE SEQUENCE [LARGE SCALE GENOMIC DNA]</scope>
    <source>
        <strain evidence="7">CGMCC 1.15304</strain>
    </source>
</reference>
<gene>
    <name evidence="6" type="ORF">ACFO5Q_07435</name>
</gene>
<dbReference type="SMART" id="SM00382">
    <property type="entry name" value="AAA"/>
    <property type="match status" value="1"/>
</dbReference>
<keyword evidence="2" id="KW-0813">Transport</keyword>
<evidence type="ECO:0000259" key="5">
    <source>
        <dbReference type="PROSITE" id="PS50893"/>
    </source>
</evidence>
<evidence type="ECO:0000313" key="7">
    <source>
        <dbReference type="Proteomes" id="UP001595776"/>
    </source>
</evidence>
<keyword evidence="4 6" id="KW-0067">ATP-binding</keyword>
<dbReference type="InterPro" id="IPR017871">
    <property type="entry name" value="ABC_transporter-like_CS"/>
</dbReference>
<feature type="domain" description="ABC transporter" evidence="5">
    <location>
        <begin position="7"/>
        <end position="227"/>
    </location>
</feature>
<organism evidence="6 7">
    <name type="scientific">Kordiimonas lipolytica</name>
    <dbReference type="NCBI Taxonomy" id="1662421"/>
    <lineage>
        <taxon>Bacteria</taxon>
        <taxon>Pseudomonadati</taxon>
        <taxon>Pseudomonadota</taxon>
        <taxon>Alphaproteobacteria</taxon>
        <taxon>Kordiimonadales</taxon>
        <taxon>Kordiimonadaceae</taxon>
        <taxon>Kordiimonas</taxon>
    </lineage>
</organism>
<dbReference type="RefSeq" id="WP_068149346.1">
    <property type="nucleotide sequence ID" value="NZ_JBHSCR010000004.1"/>
</dbReference>
<dbReference type="PROSITE" id="PS50893">
    <property type="entry name" value="ABC_TRANSPORTER_2"/>
    <property type="match status" value="1"/>
</dbReference>
<proteinExistence type="inferred from homology"/>
<accession>A0ABV8U8Y7</accession>
<keyword evidence="7" id="KW-1185">Reference proteome</keyword>
<dbReference type="Pfam" id="PF00005">
    <property type="entry name" value="ABC_tran"/>
    <property type="match status" value="1"/>
</dbReference>
<evidence type="ECO:0000256" key="2">
    <source>
        <dbReference type="ARBA" id="ARBA00022448"/>
    </source>
</evidence>
<dbReference type="PANTHER" id="PTHR24220:SF689">
    <property type="entry name" value="LIPOPROTEIN-RELEASING SYSTEM ATP-BINDING PROTEIN LOLD"/>
    <property type="match status" value="1"/>
</dbReference>
<dbReference type="GO" id="GO:0005524">
    <property type="term" value="F:ATP binding"/>
    <property type="evidence" value="ECO:0007669"/>
    <property type="project" value="UniProtKB-KW"/>
</dbReference>
<comment type="caution">
    <text evidence="6">The sequence shown here is derived from an EMBL/GenBank/DDBJ whole genome shotgun (WGS) entry which is preliminary data.</text>
</comment>
<dbReference type="Proteomes" id="UP001595776">
    <property type="component" value="Unassembled WGS sequence"/>
</dbReference>
<dbReference type="InterPro" id="IPR003439">
    <property type="entry name" value="ABC_transporter-like_ATP-bd"/>
</dbReference>
<dbReference type="InterPro" id="IPR027417">
    <property type="entry name" value="P-loop_NTPase"/>
</dbReference>
<dbReference type="InterPro" id="IPR003593">
    <property type="entry name" value="AAA+_ATPase"/>
</dbReference>
<keyword evidence="3" id="KW-0547">Nucleotide-binding</keyword>
<evidence type="ECO:0000313" key="6">
    <source>
        <dbReference type="EMBL" id="MFC4347677.1"/>
    </source>
</evidence>
<comment type="similarity">
    <text evidence="1">Belongs to the ABC transporter superfamily.</text>
</comment>
<protein>
    <submittedName>
        <fullName evidence="6">ABC transporter ATP-binding protein</fullName>
    </submittedName>
</protein>
<dbReference type="PROSITE" id="PS00211">
    <property type="entry name" value="ABC_TRANSPORTER_1"/>
    <property type="match status" value="1"/>
</dbReference>
<dbReference type="EMBL" id="JBHSCR010000004">
    <property type="protein sequence ID" value="MFC4347677.1"/>
    <property type="molecule type" value="Genomic_DNA"/>
</dbReference>
<dbReference type="SUPFAM" id="SSF52540">
    <property type="entry name" value="P-loop containing nucleoside triphosphate hydrolases"/>
    <property type="match status" value="1"/>
</dbReference>
<dbReference type="Gene3D" id="3.40.50.300">
    <property type="entry name" value="P-loop containing nucleotide triphosphate hydrolases"/>
    <property type="match status" value="1"/>
</dbReference>
<dbReference type="PANTHER" id="PTHR24220">
    <property type="entry name" value="IMPORT ATP-BINDING PROTEIN"/>
    <property type="match status" value="1"/>
</dbReference>
<dbReference type="CDD" id="cd03255">
    <property type="entry name" value="ABC_MJ0796_LolCDE_FtsE"/>
    <property type="match status" value="1"/>
</dbReference>
<evidence type="ECO:0000256" key="3">
    <source>
        <dbReference type="ARBA" id="ARBA00022741"/>
    </source>
</evidence>
<dbReference type="InterPro" id="IPR015854">
    <property type="entry name" value="ABC_transpr_LolD-like"/>
</dbReference>